<proteinExistence type="predicted"/>
<accession>A0A8H9KQL2</accession>
<dbReference type="Proteomes" id="UP000628079">
    <property type="component" value="Unassembled WGS sequence"/>
</dbReference>
<dbReference type="InterPro" id="IPR036624">
    <property type="entry name" value="Hcp1-lik_sf"/>
</dbReference>
<protein>
    <submittedName>
        <fullName evidence="1">Protein hcp1</fullName>
    </submittedName>
</protein>
<dbReference type="InterPro" id="IPR053165">
    <property type="entry name" value="HSI-I_assembly_Hcp1"/>
</dbReference>
<dbReference type="Gene3D" id="2.30.110.20">
    <property type="entry name" value="Hcp1-like"/>
    <property type="match status" value="1"/>
</dbReference>
<name>A0A8H9KQL2_9MICO</name>
<gene>
    <name evidence="1" type="primary">hcp1</name>
    <name evidence="1" type="ORF">GCM10011314_12080</name>
</gene>
<dbReference type="RefSeq" id="WP_035946894.1">
    <property type="nucleotide sequence ID" value="NZ_BMEA01000001.1"/>
</dbReference>
<evidence type="ECO:0000313" key="2">
    <source>
        <dbReference type="Proteomes" id="UP000628079"/>
    </source>
</evidence>
<dbReference type="AlphaFoldDB" id="A0A8H9KQL2"/>
<reference evidence="1" key="2">
    <citation type="submission" date="2020-09" db="EMBL/GenBank/DDBJ databases">
        <authorList>
            <person name="Sun Q."/>
            <person name="Zhou Y."/>
        </authorList>
    </citation>
    <scope>NUCLEOTIDE SEQUENCE</scope>
    <source>
        <strain evidence="1">CGMCC 1.10749</strain>
    </source>
</reference>
<dbReference type="EMBL" id="BMEA01000001">
    <property type="protein sequence ID" value="GGB74189.1"/>
    <property type="molecule type" value="Genomic_DNA"/>
</dbReference>
<sequence>MSTSIFVRIDSIKGESRERGHEDEIEASSWSWGVAQATGAGGPGHGGGVGRMGRATFSEFTFVHHVDAATPLLLKACATGQHLPKARVTVRKAGQGQHDFLVIDLTEVSVSSVATSISADAGAGDEVVVLSFAKVDLEYVPQGADGRPEPGIRFTHDLRTR</sequence>
<evidence type="ECO:0000313" key="1">
    <source>
        <dbReference type="EMBL" id="GGB74189.1"/>
    </source>
</evidence>
<comment type="caution">
    <text evidence="1">The sequence shown here is derived from an EMBL/GenBank/DDBJ whole genome shotgun (WGS) entry which is preliminary data.</text>
</comment>
<dbReference type="InterPro" id="IPR008514">
    <property type="entry name" value="T6SS_Hcp"/>
</dbReference>
<dbReference type="PANTHER" id="PTHR36152">
    <property type="entry name" value="CYTOPLASMIC PROTEIN-RELATED"/>
    <property type="match status" value="1"/>
</dbReference>
<dbReference type="PANTHER" id="PTHR36152:SF5">
    <property type="entry name" value="PROTEIN HCP1"/>
    <property type="match status" value="1"/>
</dbReference>
<reference evidence="1" key="1">
    <citation type="journal article" date="2014" name="Int. J. Syst. Evol. Microbiol.">
        <title>Complete genome sequence of Corynebacterium casei LMG S-19264T (=DSM 44701T), isolated from a smear-ripened cheese.</title>
        <authorList>
            <consortium name="US DOE Joint Genome Institute (JGI-PGF)"/>
            <person name="Walter F."/>
            <person name="Albersmeier A."/>
            <person name="Kalinowski J."/>
            <person name="Ruckert C."/>
        </authorList>
    </citation>
    <scope>NUCLEOTIDE SEQUENCE</scope>
    <source>
        <strain evidence="1">CGMCC 1.10749</strain>
    </source>
</reference>
<dbReference type="Pfam" id="PF05638">
    <property type="entry name" value="T6SS_HCP"/>
    <property type="match status" value="1"/>
</dbReference>
<organism evidence="1 2">
    <name type="scientific">Knoellia flava</name>
    <dbReference type="NCBI Taxonomy" id="913969"/>
    <lineage>
        <taxon>Bacteria</taxon>
        <taxon>Bacillati</taxon>
        <taxon>Actinomycetota</taxon>
        <taxon>Actinomycetes</taxon>
        <taxon>Micrococcales</taxon>
        <taxon>Intrasporangiaceae</taxon>
        <taxon>Knoellia</taxon>
    </lineage>
</organism>
<dbReference type="SUPFAM" id="SSF141452">
    <property type="entry name" value="Hcp1-like"/>
    <property type="match status" value="1"/>
</dbReference>